<evidence type="ECO:0000313" key="3">
    <source>
        <dbReference type="Proteomes" id="UP000027432"/>
    </source>
</evidence>
<dbReference type="PANTHER" id="PTHR37421:SF1">
    <property type="entry name" value="UPF0260 PROTEIN YCGN"/>
    <property type="match status" value="1"/>
</dbReference>
<accession>A0A074J540</accession>
<dbReference type="NCBIfam" id="NF003507">
    <property type="entry name" value="PRK05170.2-5"/>
    <property type="match status" value="1"/>
</dbReference>
<evidence type="ECO:0000313" key="2">
    <source>
        <dbReference type="EMBL" id="KEO51609.1"/>
    </source>
</evidence>
<proteinExistence type="inferred from homology"/>
<dbReference type="STRING" id="1353537.TP2_11985"/>
<comment type="caution">
    <text evidence="2">The sequence shown here is derived from an EMBL/GenBank/DDBJ whole genome shotgun (WGS) entry which is preliminary data.</text>
</comment>
<reference evidence="2 3" key="1">
    <citation type="submission" date="2013-07" db="EMBL/GenBank/DDBJ databases">
        <title>Thioclava pacifica DSM 10166 Genome Sequencing.</title>
        <authorList>
            <person name="Lai Q."/>
            <person name="Shao Z."/>
        </authorList>
    </citation>
    <scope>NUCLEOTIDE SEQUENCE [LARGE SCALE GENOMIC DNA]</scope>
    <source>
        <strain evidence="2 3">DSM 10166</strain>
    </source>
</reference>
<comment type="similarity">
    <text evidence="1">Belongs to the UPF0260 family.</text>
</comment>
<dbReference type="EMBL" id="AUND01000038">
    <property type="protein sequence ID" value="KEO51609.1"/>
    <property type="molecule type" value="Genomic_DNA"/>
</dbReference>
<dbReference type="InterPro" id="IPR008228">
    <property type="entry name" value="UCP006173"/>
</dbReference>
<dbReference type="PIRSF" id="PIRSF006173">
    <property type="entry name" value="UCP006173"/>
    <property type="match status" value="1"/>
</dbReference>
<sequence>MIKSQIRSRSADPPFPFRRRCPIFRAMTKLRPEFWKLPLKKLTTPEWEALCDGCGKCCLNKLEYEDTGEVVFTRVACRLLDGETCRCTQYDIRHQFVPECVTLTPKSINKIAYWMPATCAYRLRFEGEDLPEWHYLISGSRESVHEAGESVRGWTVPEFEVPEDEWDQYTIEDLS</sequence>
<dbReference type="eggNOG" id="COG2983">
    <property type="taxonomic scope" value="Bacteria"/>
</dbReference>
<protein>
    <recommendedName>
        <fullName evidence="1">UPF0260 protein TP2_11985</fullName>
    </recommendedName>
</protein>
<dbReference type="AlphaFoldDB" id="A0A074J540"/>
<dbReference type="Pfam" id="PF03692">
    <property type="entry name" value="CxxCxxCC"/>
    <property type="match status" value="1"/>
</dbReference>
<gene>
    <name evidence="2" type="ORF">TP2_11985</name>
</gene>
<name>A0A074J540_9RHOB</name>
<dbReference type="NCBIfam" id="NF003501">
    <property type="entry name" value="PRK05170.1-5"/>
    <property type="match status" value="1"/>
</dbReference>
<evidence type="ECO:0000256" key="1">
    <source>
        <dbReference type="HAMAP-Rule" id="MF_00676"/>
    </source>
</evidence>
<keyword evidence="3" id="KW-1185">Reference proteome</keyword>
<dbReference type="Proteomes" id="UP000027432">
    <property type="component" value="Unassembled WGS sequence"/>
</dbReference>
<organism evidence="2 3">
    <name type="scientific">Thioclava pacifica DSM 10166</name>
    <dbReference type="NCBI Taxonomy" id="1353537"/>
    <lineage>
        <taxon>Bacteria</taxon>
        <taxon>Pseudomonadati</taxon>
        <taxon>Pseudomonadota</taxon>
        <taxon>Alphaproteobacteria</taxon>
        <taxon>Rhodobacterales</taxon>
        <taxon>Paracoccaceae</taxon>
        <taxon>Thioclava</taxon>
    </lineage>
</organism>
<dbReference type="InterPro" id="IPR005358">
    <property type="entry name" value="Puta_zinc/iron-chelating_dom"/>
</dbReference>
<dbReference type="HAMAP" id="MF_00676">
    <property type="entry name" value="UPF0260"/>
    <property type="match status" value="1"/>
</dbReference>
<dbReference type="PANTHER" id="PTHR37421">
    <property type="entry name" value="UPF0260 PROTEIN YCGN"/>
    <property type="match status" value="1"/>
</dbReference>